<feature type="transmembrane region" description="Helical" evidence="1">
    <location>
        <begin position="45"/>
        <end position="65"/>
    </location>
</feature>
<accession>A0A291QU43</accession>
<evidence type="ECO:0000313" key="3">
    <source>
        <dbReference type="Proteomes" id="UP000220133"/>
    </source>
</evidence>
<protein>
    <submittedName>
        <fullName evidence="2">Uncharacterized protein</fullName>
    </submittedName>
</protein>
<gene>
    <name evidence="2" type="ORF">COR50_09995</name>
</gene>
<evidence type="ECO:0000256" key="1">
    <source>
        <dbReference type="SAM" id="Phobius"/>
    </source>
</evidence>
<organism evidence="2 3">
    <name type="scientific">Chitinophaga caeni</name>
    <dbReference type="NCBI Taxonomy" id="2029983"/>
    <lineage>
        <taxon>Bacteria</taxon>
        <taxon>Pseudomonadati</taxon>
        <taxon>Bacteroidota</taxon>
        <taxon>Chitinophagia</taxon>
        <taxon>Chitinophagales</taxon>
        <taxon>Chitinophagaceae</taxon>
        <taxon>Chitinophaga</taxon>
    </lineage>
</organism>
<dbReference type="KEGG" id="cbae:COR50_09995"/>
<keyword evidence="1" id="KW-1133">Transmembrane helix</keyword>
<name>A0A291QU43_9BACT</name>
<sequence>MICINKSGIIQAKILLKTYYKFYNVHKILPDQSKFLVKSQKNAPFFNLIVIFCLKLNTFLLFKFIECFFV</sequence>
<dbReference type="Proteomes" id="UP000220133">
    <property type="component" value="Chromosome"/>
</dbReference>
<evidence type="ECO:0000313" key="2">
    <source>
        <dbReference type="EMBL" id="ATL47480.1"/>
    </source>
</evidence>
<keyword evidence="1" id="KW-0472">Membrane</keyword>
<keyword evidence="3" id="KW-1185">Reference proteome</keyword>
<reference evidence="2 3" key="1">
    <citation type="submission" date="2017-10" db="EMBL/GenBank/DDBJ databases">
        <title>Paenichitinophaga pekingensis gen. nov., sp. nov., isolated from activated sludge.</title>
        <authorList>
            <person name="Jin D."/>
            <person name="Kong X."/>
            <person name="Deng Y."/>
            <person name="Bai Z."/>
        </authorList>
    </citation>
    <scope>NUCLEOTIDE SEQUENCE [LARGE SCALE GENOMIC DNA]</scope>
    <source>
        <strain evidence="2 3">13</strain>
    </source>
</reference>
<proteinExistence type="predicted"/>
<keyword evidence="1" id="KW-0812">Transmembrane</keyword>
<dbReference type="AlphaFoldDB" id="A0A291QU43"/>
<dbReference type="EMBL" id="CP023777">
    <property type="protein sequence ID" value="ATL47480.1"/>
    <property type="molecule type" value="Genomic_DNA"/>
</dbReference>